<dbReference type="PATRIC" id="fig|657313.3.peg.1433"/>
<dbReference type="HOGENOM" id="CLU_2144000_0_0_9"/>
<dbReference type="Proteomes" id="UP000008956">
    <property type="component" value="Chromosome"/>
</dbReference>
<gene>
    <name evidence="1" type="ORF">RTO_16320</name>
</gene>
<organism evidence="1 2">
    <name type="scientific">[Ruminococcus] torques L2-14</name>
    <dbReference type="NCBI Taxonomy" id="657313"/>
    <lineage>
        <taxon>Bacteria</taxon>
        <taxon>Bacillati</taxon>
        <taxon>Bacillota</taxon>
        <taxon>Clostridia</taxon>
        <taxon>Lachnospirales</taxon>
        <taxon>Lachnospiraceae</taxon>
        <taxon>Mediterraneibacter</taxon>
    </lineage>
</organism>
<evidence type="ECO:0000313" key="2">
    <source>
        <dbReference type="Proteomes" id="UP000008956"/>
    </source>
</evidence>
<name>D4M4Q9_9FIRM</name>
<dbReference type="KEGG" id="rto:RTO_16320"/>
<dbReference type="EMBL" id="FP929055">
    <property type="protein sequence ID" value="CBL26221.1"/>
    <property type="molecule type" value="Genomic_DNA"/>
</dbReference>
<sequence length="112" mass="13161">MKISDFDIYHLPPLMGMFVDYIENECERLLQESPQFTELQREDHELLDESPFLNMITDSNGVTKALDLNYAETEALARFCLMEDDINCWKRLQMYLLGIAHAMEIIELLKLD</sequence>
<reference evidence="1 2" key="1">
    <citation type="submission" date="2010-03" db="EMBL/GenBank/DDBJ databases">
        <title>The genome sequence of Ruminococcus torques L2-14.</title>
        <authorList>
            <consortium name="metaHIT consortium -- http://www.metahit.eu/"/>
            <person name="Pajon A."/>
            <person name="Turner K."/>
            <person name="Parkhill J."/>
            <person name="Duncan S."/>
            <person name="Flint H."/>
        </authorList>
    </citation>
    <scope>NUCLEOTIDE SEQUENCE [LARGE SCALE GENOMIC DNA]</scope>
    <source>
        <strain evidence="1 2">L2-14</strain>
    </source>
</reference>
<accession>D4M4Q9</accession>
<protein>
    <submittedName>
        <fullName evidence="1">Uncharacterized protein</fullName>
    </submittedName>
</protein>
<dbReference type="RefSeq" id="WP_015528810.1">
    <property type="nucleotide sequence ID" value="NC_021015.1"/>
</dbReference>
<evidence type="ECO:0000313" key="1">
    <source>
        <dbReference type="EMBL" id="CBL26221.1"/>
    </source>
</evidence>
<dbReference type="AlphaFoldDB" id="D4M4Q9"/>
<proteinExistence type="predicted"/>
<reference evidence="1 2" key="2">
    <citation type="submission" date="2010-03" db="EMBL/GenBank/DDBJ databases">
        <authorList>
            <person name="Pajon A."/>
        </authorList>
    </citation>
    <scope>NUCLEOTIDE SEQUENCE [LARGE SCALE GENOMIC DNA]</scope>
    <source>
        <strain evidence="1 2">L2-14</strain>
    </source>
</reference>